<dbReference type="EMBL" id="ON649701">
    <property type="protein sequence ID" value="UVF62441.1"/>
    <property type="molecule type" value="Genomic_DNA"/>
</dbReference>
<organism evidence="1 2">
    <name type="scientific">Nitrososphaeria virus YSH_922147</name>
    <dbReference type="NCBI Taxonomy" id="3071323"/>
    <lineage>
        <taxon>Viruses</taxon>
        <taxon>Duplodnaviria</taxon>
        <taxon>Heunggongvirae</taxon>
        <taxon>Uroviricota</taxon>
        <taxon>Caudoviricetes</taxon>
        <taxon>Juravirales</taxon>
        <taxon>Yangangviridae</taxon>
        <taxon>Mathaucavirus</taxon>
        <taxon>Mathaucavirus yangshanense</taxon>
    </lineage>
</organism>
<evidence type="ECO:0000313" key="2">
    <source>
        <dbReference type="Proteomes" id="UP001156973"/>
    </source>
</evidence>
<proteinExistence type="predicted"/>
<name>A0A976YF55_9CAUD</name>
<sequence length="109" mass="11666">MTSYSTNANVQNLVYGTTNSDLDTACSNARDVATSIINSHLNIDVDIASPSNAVTRCCSLLAAGIIATGPDDDLEKNAYYKAGMELLKSLRGDDSDDARWGNGIIMDRF</sequence>
<evidence type="ECO:0000313" key="1">
    <source>
        <dbReference type="EMBL" id="UVF62441.1"/>
    </source>
</evidence>
<keyword evidence="2" id="KW-1185">Reference proteome</keyword>
<protein>
    <submittedName>
        <fullName evidence="1">Uncharacterized protein</fullName>
    </submittedName>
</protein>
<dbReference type="Proteomes" id="UP001156973">
    <property type="component" value="Segment"/>
</dbReference>
<dbReference type="KEGG" id="vg:80544992"/>
<accession>A0A976YF55</accession>
<reference evidence="1 2" key="1">
    <citation type="submission" date="2022-05" db="EMBL/GenBank/DDBJ databases">
        <title>Diverse viruses of marine archaea discovered using metagenomics.</title>
        <authorList>
            <person name="Zhou Y."/>
        </authorList>
    </citation>
    <scope>NUCLEOTIDE SEQUENCE [LARGE SCALE GENOMIC DNA]</scope>
    <source>
        <strain evidence="1">YSH_922147</strain>
    </source>
</reference>